<dbReference type="Proteomes" id="UP001165395">
    <property type="component" value="Unassembled WGS sequence"/>
</dbReference>
<evidence type="ECO:0000256" key="3">
    <source>
        <dbReference type="ARBA" id="ARBA00022475"/>
    </source>
</evidence>
<feature type="transmembrane region" description="Helical" evidence="7">
    <location>
        <begin position="308"/>
        <end position="333"/>
    </location>
</feature>
<keyword evidence="10" id="KW-1185">Reference proteome</keyword>
<dbReference type="Pfam" id="PF07690">
    <property type="entry name" value="MFS_1"/>
    <property type="match status" value="1"/>
</dbReference>
<keyword evidence="6 7" id="KW-0472">Membrane</keyword>
<gene>
    <name evidence="9" type="ORF">LIN78_03950</name>
</gene>
<feature type="transmembrane region" description="Helical" evidence="7">
    <location>
        <begin position="252"/>
        <end position="272"/>
    </location>
</feature>
<evidence type="ECO:0000313" key="10">
    <source>
        <dbReference type="Proteomes" id="UP001165395"/>
    </source>
</evidence>
<dbReference type="EMBL" id="JAJBZT010000002">
    <property type="protein sequence ID" value="MCB6182706.1"/>
    <property type="molecule type" value="Genomic_DNA"/>
</dbReference>
<proteinExistence type="predicted"/>
<dbReference type="PANTHER" id="PTHR23517">
    <property type="entry name" value="RESISTANCE PROTEIN MDTM, PUTATIVE-RELATED-RELATED"/>
    <property type="match status" value="1"/>
</dbReference>
<feature type="transmembrane region" description="Helical" evidence="7">
    <location>
        <begin position="210"/>
        <end position="232"/>
    </location>
</feature>
<feature type="transmembrane region" description="Helical" evidence="7">
    <location>
        <begin position="108"/>
        <end position="132"/>
    </location>
</feature>
<evidence type="ECO:0000256" key="2">
    <source>
        <dbReference type="ARBA" id="ARBA00022448"/>
    </source>
</evidence>
<feature type="domain" description="Major facilitator superfamily (MFS) profile" evidence="8">
    <location>
        <begin position="1"/>
        <end position="399"/>
    </location>
</feature>
<feature type="transmembrane region" description="Helical" evidence="7">
    <location>
        <begin position="84"/>
        <end position="102"/>
    </location>
</feature>
<name>A0ABS8D3E9_9NEIS</name>
<keyword evidence="5 7" id="KW-1133">Transmembrane helix</keyword>
<dbReference type="RefSeq" id="WP_227178714.1">
    <property type="nucleotide sequence ID" value="NZ_JAJBZT010000002.1"/>
</dbReference>
<feature type="transmembrane region" description="Helical" evidence="7">
    <location>
        <begin position="144"/>
        <end position="164"/>
    </location>
</feature>
<sequence>MRLKATVVRDWQQLSPAAKLLILNGLAFNTGFYMLMPFLANHLGGTLGLAGWASGLIIGMRVFSQQGLFLVGGMLGDRIGYRPAIILGCLVRSMGFSLLGWANNLPLLLLAACLTGFAGALFTPCAQAYLAAECKDNGQRQAAFSLHNLASTAGMLLGPLIGLALLSTSFMLTGLVAGVVFFLLTWAQWKILPADSVVEKKAQPSIRAQWSTLISNRPFLIFCSFATAYQLLFHQLYLAVPAFIHGNHLDKSWLSVLFTINALIGVLLQLPASALVNKRLGTPVGMGIGLAMMGASYLPFILFPSFPIAAIISQIVLFSVGSILCYPLFSAFLPKYASQTALGAYYGFYSSFGGCIALFSNLLVGALLGSHFLAPPMFVWLLLSAWGILAGFGLYHHTKAHATSA</sequence>
<organism evidence="9 10">
    <name type="scientific">Leeia speluncae</name>
    <dbReference type="NCBI Taxonomy" id="2884804"/>
    <lineage>
        <taxon>Bacteria</taxon>
        <taxon>Pseudomonadati</taxon>
        <taxon>Pseudomonadota</taxon>
        <taxon>Betaproteobacteria</taxon>
        <taxon>Neisseriales</taxon>
        <taxon>Leeiaceae</taxon>
        <taxon>Leeia</taxon>
    </lineage>
</organism>
<dbReference type="PANTHER" id="PTHR23517:SF2">
    <property type="entry name" value="MULTIDRUG RESISTANCE PROTEIN MDTH"/>
    <property type="match status" value="1"/>
</dbReference>
<evidence type="ECO:0000256" key="5">
    <source>
        <dbReference type="ARBA" id="ARBA00022989"/>
    </source>
</evidence>
<feature type="transmembrane region" description="Helical" evidence="7">
    <location>
        <begin position="377"/>
        <end position="395"/>
    </location>
</feature>
<feature type="transmembrane region" description="Helical" evidence="7">
    <location>
        <begin position="284"/>
        <end position="302"/>
    </location>
</feature>
<evidence type="ECO:0000259" key="8">
    <source>
        <dbReference type="PROSITE" id="PS50850"/>
    </source>
</evidence>
<comment type="subcellular location">
    <subcellularLocation>
        <location evidence="1">Cell membrane</location>
        <topology evidence="1">Multi-pass membrane protein</topology>
    </subcellularLocation>
</comment>
<evidence type="ECO:0000256" key="4">
    <source>
        <dbReference type="ARBA" id="ARBA00022692"/>
    </source>
</evidence>
<feature type="transmembrane region" description="Helical" evidence="7">
    <location>
        <begin position="46"/>
        <end position="63"/>
    </location>
</feature>
<dbReference type="InterPro" id="IPR020846">
    <property type="entry name" value="MFS_dom"/>
</dbReference>
<keyword evidence="3" id="KW-1003">Cell membrane</keyword>
<dbReference type="SUPFAM" id="SSF103473">
    <property type="entry name" value="MFS general substrate transporter"/>
    <property type="match status" value="1"/>
</dbReference>
<feature type="transmembrane region" description="Helical" evidence="7">
    <location>
        <begin position="345"/>
        <end position="371"/>
    </location>
</feature>
<keyword evidence="2" id="KW-0813">Transport</keyword>
<feature type="transmembrane region" description="Helical" evidence="7">
    <location>
        <begin position="170"/>
        <end position="189"/>
    </location>
</feature>
<dbReference type="InterPro" id="IPR050171">
    <property type="entry name" value="MFS_Transporters"/>
</dbReference>
<evidence type="ECO:0000256" key="6">
    <source>
        <dbReference type="ARBA" id="ARBA00023136"/>
    </source>
</evidence>
<protein>
    <submittedName>
        <fullName evidence="9">MFS transporter</fullName>
    </submittedName>
</protein>
<feature type="transmembrane region" description="Helical" evidence="7">
    <location>
        <begin position="21"/>
        <end position="40"/>
    </location>
</feature>
<comment type="caution">
    <text evidence="9">The sequence shown here is derived from an EMBL/GenBank/DDBJ whole genome shotgun (WGS) entry which is preliminary data.</text>
</comment>
<dbReference type="Gene3D" id="1.20.1250.20">
    <property type="entry name" value="MFS general substrate transporter like domains"/>
    <property type="match status" value="1"/>
</dbReference>
<evidence type="ECO:0000256" key="7">
    <source>
        <dbReference type="SAM" id="Phobius"/>
    </source>
</evidence>
<dbReference type="PROSITE" id="PS50850">
    <property type="entry name" value="MFS"/>
    <property type="match status" value="1"/>
</dbReference>
<reference evidence="9" key="1">
    <citation type="submission" date="2021-10" db="EMBL/GenBank/DDBJ databases">
        <title>The complete genome sequence of Leeia sp. TBRC 13508.</title>
        <authorList>
            <person name="Charoenyingcharoen P."/>
            <person name="Yukphan P."/>
        </authorList>
    </citation>
    <scope>NUCLEOTIDE SEQUENCE</scope>
    <source>
        <strain evidence="9">TBRC 13508</strain>
    </source>
</reference>
<evidence type="ECO:0000256" key="1">
    <source>
        <dbReference type="ARBA" id="ARBA00004651"/>
    </source>
</evidence>
<dbReference type="InterPro" id="IPR011701">
    <property type="entry name" value="MFS"/>
</dbReference>
<dbReference type="InterPro" id="IPR036259">
    <property type="entry name" value="MFS_trans_sf"/>
</dbReference>
<evidence type="ECO:0000313" key="9">
    <source>
        <dbReference type="EMBL" id="MCB6182706.1"/>
    </source>
</evidence>
<keyword evidence="4 7" id="KW-0812">Transmembrane</keyword>
<accession>A0ABS8D3E9</accession>